<accession>A0A7Y9LDU5</accession>
<protein>
    <submittedName>
        <fullName evidence="1">1-aminocyclopropane-1-carboxylate deaminase/D-cysteine desulfhydrase-like pyridoxal-dependent ACC family enzyme</fullName>
    </submittedName>
</protein>
<dbReference type="SUPFAM" id="SSF53686">
    <property type="entry name" value="Tryptophan synthase beta subunit-like PLP-dependent enzymes"/>
    <property type="match status" value="1"/>
</dbReference>
<evidence type="ECO:0000313" key="1">
    <source>
        <dbReference type="EMBL" id="NYE73170.1"/>
    </source>
</evidence>
<dbReference type="RefSeq" id="WP_218871530.1">
    <property type="nucleotide sequence ID" value="NZ_JACCBU010000001.1"/>
</dbReference>
<dbReference type="EMBL" id="JACCBU010000001">
    <property type="protein sequence ID" value="NYE73170.1"/>
    <property type="molecule type" value="Genomic_DNA"/>
</dbReference>
<keyword evidence="2" id="KW-1185">Reference proteome</keyword>
<proteinExistence type="predicted"/>
<comment type="caution">
    <text evidence="1">The sequence shown here is derived from an EMBL/GenBank/DDBJ whole genome shotgun (WGS) entry which is preliminary data.</text>
</comment>
<dbReference type="AlphaFoldDB" id="A0A7Y9LDU5"/>
<dbReference type="Gene3D" id="3.40.50.1100">
    <property type="match status" value="1"/>
</dbReference>
<dbReference type="InterPro" id="IPR036052">
    <property type="entry name" value="TrpB-like_PALP_sf"/>
</dbReference>
<dbReference type="GO" id="GO:1901605">
    <property type="term" value="P:alpha-amino acid metabolic process"/>
    <property type="evidence" value="ECO:0007669"/>
    <property type="project" value="UniProtKB-ARBA"/>
</dbReference>
<evidence type="ECO:0000313" key="2">
    <source>
        <dbReference type="Proteomes" id="UP000569914"/>
    </source>
</evidence>
<gene>
    <name evidence="1" type="ORF">BKA15_004499</name>
</gene>
<dbReference type="Proteomes" id="UP000569914">
    <property type="component" value="Unassembled WGS sequence"/>
</dbReference>
<sequence>MINFIKKTPELSEFIDSFEDQHGTRLEWVYVAKMLYGVIDLCQRGVVVPGSTVVAVITGPDEGVWRGYSASSYC</sequence>
<name>A0A7Y9LDU5_9ACTN</name>
<organism evidence="1 2">
    <name type="scientific">Microlunatus parietis</name>
    <dbReference type="NCBI Taxonomy" id="682979"/>
    <lineage>
        <taxon>Bacteria</taxon>
        <taxon>Bacillati</taxon>
        <taxon>Actinomycetota</taxon>
        <taxon>Actinomycetes</taxon>
        <taxon>Propionibacteriales</taxon>
        <taxon>Propionibacteriaceae</taxon>
        <taxon>Microlunatus</taxon>
    </lineage>
</organism>
<reference evidence="1 2" key="1">
    <citation type="submission" date="2020-07" db="EMBL/GenBank/DDBJ databases">
        <title>Sequencing the genomes of 1000 actinobacteria strains.</title>
        <authorList>
            <person name="Klenk H.-P."/>
        </authorList>
    </citation>
    <scope>NUCLEOTIDE SEQUENCE [LARGE SCALE GENOMIC DNA]</scope>
    <source>
        <strain evidence="1 2">DSM 22083</strain>
    </source>
</reference>